<evidence type="ECO:0000313" key="3">
    <source>
        <dbReference type="Proteomes" id="UP001234989"/>
    </source>
</evidence>
<dbReference type="EMBL" id="CP133615">
    <property type="protein sequence ID" value="WMV25970.1"/>
    <property type="molecule type" value="Genomic_DNA"/>
</dbReference>
<evidence type="ECO:0000256" key="1">
    <source>
        <dbReference type="SAM" id="MobiDB-lite"/>
    </source>
</evidence>
<feature type="region of interest" description="Disordered" evidence="1">
    <location>
        <begin position="38"/>
        <end position="57"/>
    </location>
</feature>
<protein>
    <submittedName>
        <fullName evidence="2">Uncharacterized protein</fullName>
    </submittedName>
</protein>
<gene>
    <name evidence="2" type="ORF">MTR67_019355</name>
</gene>
<sequence>MLGDLTDDGKVLLLDLMFVEALIFSEVNLKITASIDIKSSNNTLPPPVKPPSIHCSS</sequence>
<proteinExistence type="predicted"/>
<dbReference type="AlphaFoldDB" id="A0AAF0QP07"/>
<name>A0AAF0QP07_SOLVR</name>
<accession>A0AAF0QP07</accession>
<evidence type="ECO:0000313" key="2">
    <source>
        <dbReference type="EMBL" id="WMV25970.1"/>
    </source>
</evidence>
<keyword evidence="3" id="KW-1185">Reference proteome</keyword>
<organism evidence="2 3">
    <name type="scientific">Solanum verrucosum</name>
    <dbReference type="NCBI Taxonomy" id="315347"/>
    <lineage>
        <taxon>Eukaryota</taxon>
        <taxon>Viridiplantae</taxon>
        <taxon>Streptophyta</taxon>
        <taxon>Embryophyta</taxon>
        <taxon>Tracheophyta</taxon>
        <taxon>Spermatophyta</taxon>
        <taxon>Magnoliopsida</taxon>
        <taxon>eudicotyledons</taxon>
        <taxon>Gunneridae</taxon>
        <taxon>Pentapetalae</taxon>
        <taxon>asterids</taxon>
        <taxon>lamiids</taxon>
        <taxon>Solanales</taxon>
        <taxon>Solanaceae</taxon>
        <taxon>Solanoideae</taxon>
        <taxon>Solaneae</taxon>
        <taxon>Solanum</taxon>
    </lineage>
</organism>
<dbReference type="Proteomes" id="UP001234989">
    <property type="component" value="Chromosome 4"/>
</dbReference>
<reference evidence="2" key="1">
    <citation type="submission" date="2023-08" db="EMBL/GenBank/DDBJ databases">
        <title>A de novo genome assembly of Solanum verrucosum Schlechtendal, a Mexican diploid species geographically isolated from the other diploid A-genome species in potato relatives.</title>
        <authorList>
            <person name="Hosaka K."/>
        </authorList>
    </citation>
    <scope>NUCLEOTIDE SEQUENCE</scope>
    <source>
        <tissue evidence="2">Young leaves</tissue>
    </source>
</reference>